<dbReference type="Gene3D" id="2.30.30.40">
    <property type="entry name" value="SH3 Domains"/>
    <property type="match status" value="1"/>
</dbReference>
<proteinExistence type="predicted"/>
<dbReference type="SUPFAM" id="SSF54001">
    <property type="entry name" value="Cysteine proteinases"/>
    <property type="match status" value="1"/>
</dbReference>
<dbReference type="InterPro" id="IPR038765">
    <property type="entry name" value="Papain-like_cys_pep_sf"/>
</dbReference>
<name>A0ABQ1A771_9EURO</name>
<accession>A0ABQ1A771</accession>
<dbReference type="Gene3D" id="3.90.1720.10">
    <property type="entry name" value="endopeptidase domain like (from Nostoc punctiforme)"/>
    <property type="match status" value="1"/>
</dbReference>
<gene>
    <name evidence="2" type="ORF">IFM53868_01521</name>
</gene>
<feature type="region of interest" description="Disordered" evidence="1">
    <location>
        <begin position="1"/>
        <end position="23"/>
    </location>
</feature>
<sequence length="340" mass="37529">MIVRVDGAQSEQDQHRARKEARHKQFSILMRPDAQRLHYKYKASQTPCRYLCHFRLSSTNARSKGSASSETQRHFLKALPYEESACLALFAIMQFKLVALTLAAAASMVNAYAITGDGVNCRTGPSTNDKVVKSYEKGADVKLTCQTYGEDVKGNNIWDKTTDGCYVTDYYVKTGSSSMVTKECGGGSPGDGNSDYNGKITRKEIISRGQYWVSRHIPYSMNKVYPDPNGRKYRTDCSGFVSMALHANSPGYSTVSLPEIAKPISWDDLKPGDLVGTLGPGTGGAAGHVTLFLSWADSSKKEYNTLECRGTYGCVAYKRPVGWKDGSFTAKPYRYIRVVD</sequence>
<reference evidence="2 3" key="1">
    <citation type="submission" date="2020-01" db="EMBL/GenBank/DDBJ databases">
        <title>Draft genome sequence of Aspergillus udagawae IFM 53868.</title>
        <authorList>
            <person name="Takahashi H."/>
            <person name="Yaguchi T."/>
        </authorList>
    </citation>
    <scope>NUCLEOTIDE SEQUENCE [LARGE SCALE GENOMIC DNA]</scope>
    <source>
        <strain evidence="2 3">IFM 53868</strain>
    </source>
</reference>
<comment type="caution">
    <text evidence="2">The sequence shown here is derived from an EMBL/GenBank/DDBJ whole genome shotgun (WGS) entry which is preliminary data.</text>
</comment>
<evidence type="ECO:0000313" key="2">
    <source>
        <dbReference type="EMBL" id="GFF75201.1"/>
    </source>
</evidence>
<dbReference type="EMBL" id="BLKG01000009">
    <property type="protein sequence ID" value="GFF75201.1"/>
    <property type="molecule type" value="Genomic_DNA"/>
</dbReference>
<evidence type="ECO:0000256" key="1">
    <source>
        <dbReference type="SAM" id="MobiDB-lite"/>
    </source>
</evidence>
<protein>
    <submittedName>
        <fullName evidence="2">Uncharacterized protein YraJ</fullName>
    </submittedName>
</protein>
<dbReference type="Proteomes" id="UP000465266">
    <property type="component" value="Unassembled WGS sequence"/>
</dbReference>
<evidence type="ECO:0000313" key="3">
    <source>
        <dbReference type="Proteomes" id="UP000465266"/>
    </source>
</evidence>
<keyword evidence="3" id="KW-1185">Reference proteome</keyword>
<organism evidence="2 3">
    <name type="scientific">Aspergillus udagawae</name>
    <dbReference type="NCBI Taxonomy" id="91492"/>
    <lineage>
        <taxon>Eukaryota</taxon>
        <taxon>Fungi</taxon>
        <taxon>Dikarya</taxon>
        <taxon>Ascomycota</taxon>
        <taxon>Pezizomycotina</taxon>
        <taxon>Eurotiomycetes</taxon>
        <taxon>Eurotiomycetidae</taxon>
        <taxon>Eurotiales</taxon>
        <taxon>Aspergillaceae</taxon>
        <taxon>Aspergillus</taxon>
        <taxon>Aspergillus subgen. Fumigati</taxon>
    </lineage>
</organism>